<dbReference type="Pfam" id="PF06574">
    <property type="entry name" value="FAD_syn"/>
    <property type="match status" value="1"/>
</dbReference>
<comment type="catalytic activity">
    <reaction evidence="13 14">
        <text>FMN + ATP + H(+) = FAD + diphosphate</text>
        <dbReference type="Rhea" id="RHEA:17237"/>
        <dbReference type="ChEBI" id="CHEBI:15378"/>
        <dbReference type="ChEBI" id="CHEBI:30616"/>
        <dbReference type="ChEBI" id="CHEBI:33019"/>
        <dbReference type="ChEBI" id="CHEBI:57692"/>
        <dbReference type="ChEBI" id="CHEBI:58210"/>
        <dbReference type="EC" id="2.7.7.2"/>
    </reaction>
</comment>
<dbReference type="NCBIfam" id="NF004162">
    <property type="entry name" value="PRK05627.1-5"/>
    <property type="match status" value="1"/>
</dbReference>
<dbReference type="GO" id="GO:0016301">
    <property type="term" value="F:kinase activity"/>
    <property type="evidence" value="ECO:0007669"/>
    <property type="project" value="UniProtKB-KW"/>
</dbReference>
<dbReference type="PANTHER" id="PTHR22749:SF6">
    <property type="entry name" value="RIBOFLAVIN KINASE"/>
    <property type="match status" value="1"/>
</dbReference>
<keyword evidence="4 14" id="KW-0288">FMN</keyword>
<evidence type="ECO:0000256" key="13">
    <source>
        <dbReference type="ARBA" id="ARBA00049494"/>
    </source>
</evidence>
<comment type="pathway">
    <text evidence="1 14">Cofactor biosynthesis; FAD biosynthesis; FAD from FMN: step 1/1.</text>
</comment>
<dbReference type="EC" id="2.7.1.26" evidence="14"/>
<dbReference type="InterPro" id="IPR023465">
    <property type="entry name" value="Riboflavin_kinase_dom_sf"/>
</dbReference>
<dbReference type="InterPro" id="IPR002606">
    <property type="entry name" value="Riboflavin_kinase_bac"/>
</dbReference>
<dbReference type="InterPro" id="IPR014729">
    <property type="entry name" value="Rossmann-like_a/b/a_fold"/>
</dbReference>
<gene>
    <name evidence="16" type="primary">ribF_2</name>
    <name evidence="16" type="ORF">GCM10008986_23410</name>
</gene>
<protein>
    <recommendedName>
        <fullName evidence="14">Riboflavin biosynthesis protein</fullName>
    </recommendedName>
    <domain>
        <recommendedName>
            <fullName evidence="14">Riboflavin kinase</fullName>
            <ecNumber evidence="14">2.7.1.26</ecNumber>
        </recommendedName>
        <alternativeName>
            <fullName evidence="14">Flavokinase</fullName>
        </alternativeName>
    </domain>
    <domain>
        <recommendedName>
            <fullName evidence="14">FMN adenylyltransferase</fullName>
            <ecNumber evidence="14">2.7.7.2</ecNumber>
        </recommendedName>
        <alternativeName>
            <fullName evidence="14">FAD pyrophosphorylase</fullName>
        </alternativeName>
        <alternativeName>
            <fullName evidence="14">FAD synthase</fullName>
        </alternativeName>
    </domain>
</protein>
<evidence type="ECO:0000256" key="12">
    <source>
        <dbReference type="ARBA" id="ARBA00047880"/>
    </source>
</evidence>
<evidence type="ECO:0000256" key="10">
    <source>
        <dbReference type="ARBA" id="ARBA00022840"/>
    </source>
</evidence>
<reference evidence="17" key="1">
    <citation type="journal article" date="2019" name="Int. J. Syst. Evol. Microbiol.">
        <title>The Global Catalogue of Microorganisms (GCM) 10K type strain sequencing project: providing services to taxonomists for standard genome sequencing and annotation.</title>
        <authorList>
            <consortium name="The Broad Institute Genomics Platform"/>
            <consortium name="The Broad Institute Genome Sequencing Center for Infectious Disease"/>
            <person name="Wu L."/>
            <person name="Ma J."/>
        </authorList>
    </citation>
    <scope>NUCLEOTIDE SEQUENCE [LARGE SCALE GENOMIC DNA]</scope>
    <source>
        <strain evidence="17">JCM 12389</strain>
    </source>
</reference>
<dbReference type="SMART" id="SM00904">
    <property type="entry name" value="Flavokinase"/>
    <property type="match status" value="1"/>
</dbReference>
<keyword evidence="3 14" id="KW-0285">Flavoprotein</keyword>
<comment type="catalytic activity">
    <reaction evidence="12 14">
        <text>riboflavin + ATP = FMN + ADP + H(+)</text>
        <dbReference type="Rhea" id="RHEA:14357"/>
        <dbReference type="ChEBI" id="CHEBI:15378"/>
        <dbReference type="ChEBI" id="CHEBI:30616"/>
        <dbReference type="ChEBI" id="CHEBI:57986"/>
        <dbReference type="ChEBI" id="CHEBI:58210"/>
        <dbReference type="ChEBI" id="CHEBI:456216"/>
        <dbReference type="EC" id="2.7.1.26"/>
    </reaction>
</comment>
<keyword evidence="11" id="KW-0511">Multifunctional enzyme</keyword>
<proteinExistence type="inferred from homology"/>
<dbReference type="Proteomes" id="UP001500880">
    <property type="component" value="Unassembled WGS sequence"/>
</dbReference>
<keyword evidence="8 14" id="KW-0418">Kinase</keyword>
<keyword evidence="10 14" id="KW-0067">ATP-binding</keyword>
<dbReference type="Pfam" id="PF01687">
    <property type="entry name" value="Flavokinase"/>
    <property type="match status" value="1"/>
</dbReference>
<evidence type="ECO:0000256" key="1">
    <source>
        <dbReference type="ARBA" id="ARBA00004726"/>
    </source>
</evidence>
<dbReference type="PANTHER" id="PTHR22749">
    <property type="entry name" value="RIBOFLAVIN KINASE/FMN ADENYLYLTRANSFERASE"/>
    <property type="match status" value="1"/>
</dbReference>
<evidence type="ECO:0000256" key="14">
    <source>
        <dbReference type="PIRNR" id="PIRNR004491"/>
    </source>
</evidence>
<dbReference type="InterPro" id="IPR004821">
    <property type="entry name" value="Cyt_trans-like"/>
</dbReference>
<dbReference type="EC" id="2.7.7.2" evidence="14"/>
<comment type="pathway">
    <text evidence="2 14">Cofactor biosynthesis; FMN biosynthesis; FMN from riboflavin (ATP route): step 1/1.</text>
</comment>
<evidence type="ECO:0000256" key="6">
    <source>
        <dbReference type="ARBA" id="ARBA00022695"/>
    </source>
</evidence>
<dbReference type="RefSeq" id="WP_343841229.1">
    <property type="nucleotide sequence ID" value="NZ_BAAADO010000004.1"/>
</dbReference>
<dbReference type="NCBIfam" id="TIGR00125">
    <property type="entry name" value="cyt_tran_rel"/>
    <property type="match status" value="1"/>
</dbReference>
<dbReference type="CDD" id="cd02064">
    <property type="entry name" value="FAD_synthetase_N"/>
    <property type="match status" value="1"/>
</dbReference>
<dbReference type="SUPFAM" id="SSF52374">
    <property type="entry name" value="Nucleotidylyl transferase"/>
    <property type="match status" value="1"/>
</dbReference>
<evidence type="ECO:0000256" key="4">
    <source>
        <dbReference type="ARBA" id="ARBA00022643"/>
    </source>
</evidence>
<evidence type="ECO:0000313" key="17">
    <source>
        <dbReference type="Proteomes" id="UP001500880"/>
    </source>
</evidence>
<accession>A0ABP3LDG1</accession>
<dbReference type="InterPro" id="IPR015864">
    <property type="entry name" value="FAD_synthase"/>
</dbReference>
<keyword evidence="9 14" id="KW-0274">FAD</keyword>
<sequence length="313" mass="35665">MEVFELEYPIEKSLDVQDMALAIGYFDGVHLGHQKVIGEAKKAAEEKHLKSAVMTFHPHPSVVLNKEIQEVHYLTPKRAKLEQFENLGIDYVFIVKFNESLAQLEPDKFAEEFLIKLGVKHLVAGFDFTYGHKGKGNMDTMKEHSKGEFTLSMIEKVSHNNEKISSTAIRNKIAEGRMNDARQLLGRPYRLKGRVKKGSQRGHTIGFPTANIQLSDDYYLPKVGVYAVQLALNGSTYYGMANLGYKPTFKEGDAKPSLEVYIFDFSGNIYGKEAEVDFFTYIREEQKFSGIEELKSQLRHDEEMIRQFFAISS</sequence>
<comment type="caution">
    <text evidence="16">The sequence shown here is derived from an EMBL/GenBank/DDBJ whole genome shotgun (WGS) entry which is preliminary data.</text>
</comment>
<dbReference type="Gene3D" id="3.40.50.620">
    <property type="entry name" value="HUPs"/>
    <property type="match status" value="1"/>
</dbReference>
<dbReference type="EMBL" id="BAAADO010000004">
    <property type="protein sequence ID" value="GAA0495891.1"/>
    <property type="molecule type" value="Genomic_DNA"/>
</dbReference>
<dbReference type="Gene3D" id="2.40.30.30">
    <property type="entry name" value="Riboflavin kinase-like"/>
    <property type="match status" value="1"/>
</dbReference>
<evidence type="ECO:0000256" key="5">
    <source>
        <dbReference type="ARBA" id="ARBA00022679"/>
    </source>
</evidence>
<comment type="similarity">
    <text evidence="14">Belongs to the ribF family.</text>
</comment>
<dbReference type="NCBIfam" id="NF004160">
    <property type="entry name" value="PRK05627.1-3"/>
    <property type="match status" value="1"/>
</dbReference>
<evidence type="ECO:0000256" key="3">
    <source>
        <dbReference type="ARBA" id="ARBA00022630"/>
    </source>
</evidence>
<organism evidence="16 17">
    <name type="scientific">Salinibacillus aidingensis</name>
    <dbReference type="NCBI Taxonomy" id="237684"/>
    <lineage>
        <taxon>Bacteria</taxon>
        <taxon>Bacillati</taxon>
        <taxon>Bacillota</taxon>
        <taxon>Bacilli</taxon>
        <taxon>Bacillales</taxon>
        <taxon>Bacillaceae</taxon>
        <taxon>Salinibacillus</taxon>
    </lineage>
</organism>
<dbReference type="InterPro" id="IPR015865">
    <property type="entry name" value="Riboflavin_kinase_bac/euk"/>
</dbReference>
<evidence type="ECO:0000313" key="16">
    <source>
        <dbReference type="EMBL" id="GAA0495891.1"/>
    </source>
</evidence>
<evidence type="ECO:0000256" key="2">
    <source>
        <dbReference type="ARBA" id="ARBA00005201"/>
    </source>
</evidence>
<dbReference type="NCBIfam" id="TIGR00083">
    <property type="entry name" value="ribF"/>
    <property type="match status" value="1"/>
</dbReference>
<name>A0ABP3LDG1_9BACI</name>
<dbReference type="PIRSF" id="PIRSF004491">
    <property type="entry name" value="FAD_Synth"/>
    <property type="match status" value="1"/>
</dbReference>
<evidence type="ECO:0000256" key="8">
    <source>
        <dbReference type="ARBA" id="ARBA00022777"/>
    </source>
</evidence>
<keyword evidence="6 14" id="KW-0548">Nucleotidyltransferase</keyword>
<keyword evidence="7 14" id="KW-0547">Nucleotide-binding</keyword>
<evidence type="ECO:0000256" key="9">
    <source>
        <dbReference type="ARBA" id="ARBA00022827"/>
    </source>
</evidence>
<dbReference type="InterPro" id="IPR023468">
    <property type="entry name" value="Riboflavin_kinase"/>
</dbReference>
<keyword evidence="17" id="KW-1185">Reference proteome</keyword>
<dbReference type="SUPFAM" id="SSF82114">
    <property type="entry name" value="Riboflavin kinase-like"/>
    <property type="match status" value="1"/>
</dbReference>
<evidence type="ECO:0000256" key="11">
    <source>
        <dbReference type="ARBA" id="ARBA00023268"/>
    </source>
</evidence>
<evidence type="ECO:0000256" key="7">
    <source>
        <dbReference type="ARBA" id="ARBA00022741"/>
    </source>
</evidence>
<feature type="domain" description="Riboflavin kinase" evidence="15">
    <location>
        <begin position="184"/>
        <end position="310"/>
    </location>
</feature>
<evidence type="ECO:0000259" key="15">
    <source>
        <dbReference type="SMART" id="SM00904"/>
    </source>
</evidence>
<keyword evidence="5 14" id="KW-0808">Transferase</keyword>